<protein>
    <submittedName>
        <fullName evidence="2">Uncharacterized protein</fullName>
    </submittedName>
</protein>
<feature type="compositionally biased region" description="Basic and acidic residues" evidence="1">
    <location>
        <begin position="25"/>
        <end position="39"/>
    </location>
</feature>
<feature type="compositionally biased region" description="Acidic residues" evidence="1">
    <location>
        <begin position="14"/>
        <end position="24"/>
    </location>
</feature>
<evidence type="ECO:0000313" key="2">
    <source>
        <dbReference type="EMBL" id="TNY22962.1"/>
    </source>
</evidence>
<evidence type="ECO:0000313" key="3">
    <source>
        <dbReference type="Proteomes" id="UP000311382"/>
    </source>
</evidence>
<feature type="compositionally biased region" description="Basic and acidic residues" evidence="1">
    <location>
        <begin position="393"/>
        <end position="404"/>
    </location>
</feature>
<feature type="region of interest" description="Disordered" evidence="1">
    <location>
        <begin position="97"/>
        <end position="289"/>
    </location>
</feature>
<feature type="compositionally biased region" description="Basic and acidic residues" evidence="1">
    <location>
        <begin position="1"/>
        <end position="13"/>
    </location>
</feature>
<sequence>MDRSDDDARRAIEGDDEDSSAFEDAGDRDREREREEGRGRARTRRAAVRDPELKRSMLEDALRSSLATLLSLAPAQAGMSQTPSMSHASLASLFQPTASASGPTVTSASAGPSRAGVKRPSPFATALVDPLDEEDDEDEAVAAQSGSVFEDVFASSSSSSSPSSGDDEGTQLAPGPGPPRSHAIPIASSSRSRAYSDSASPGTAGFSPLVPSRPLGAGHPTSGSPPYYSRSRRGAAPVRRRGERGRGRGGSTSPGPASLEERRRARAAAAAAAAGATVASEEERETHRDEAFQELVDAARFFSDLSPRNSLRAPYSSLPSSYETARPRTTTTTTTASSWAPATTASATSTPPFYSDEDPALASESPPVLEGLSSGAEGEGDDRSPPLPGALPVDEKRGIREGEKGGPAPARAADGAAAPAKERQGWFSWLRALGATVEVKVWHLVGLCGVLIGVGIGASSLVRTLAPASWLAARLDFAHHASPFLAPSTPAAVAQSVDRLGSSPTPQGEGMSSLFL</sequence>
<dbReference type="EMBL" id="SOZI01000017">
    <property type="protein sequence ID" value="TNY22962.1"/>
    <property type="molecule type" value="Genomic_DNA"/>
</dbReference>
<dbReference type="OrthoDB" id="2529686at2759"/>
<comment type="caution">
    <text evidence="2">The sequence shown here is derived from an EMBL/GenBank/DDBJ whole genome shotgun (WGS) entry which is preliminary data.</text>
</comment>
<accession>A0A5C5G3E2</accession>
<name>A0A5C5G3E2_9BASI</name>
<feature type="compositionally biased region" description="Low complexity" evidence="1">
    <location>
        <begin position="406"/>
        <end position="417"/>
    </location>
</feature>
<dbReference type="Proteomes" id="UP000311382">
    <property type="component" value="Unassembled WGS sequence"/>
</dbReference>
<feature type="compositionally biased region" description="Polar residues" evidence="1">
    <location>
        <begin position="97"/>
        <end position="110"/>
    </location>
</feature>
<feature type="region of interest" description="Disordered" evidence="1">
    <location>
        <begin position="496"/>
        <end position="516"/>
    </location>
</feature>
<dbReference type="STRING" id="5288.A0A5C5G3E2"/>
<feature type="region of interest" description="Disordered" evidence="1">
    <location>
        <begin position="303"/>
        <end position="417"/>
    </location>
</feature>
<evidence type="ECO:0000256" key="1">
    <source>
        <dbReference type="SAM" id="MobiDB-lite"/>
    </source>
</evidence>
<feature type="compositionally biased region" description="Low complexity" evidence="1">
    <location>
        <begin position="327"/>
        <end position="352"/>
    </location>
</feature>
<feature type="compositionally biased region" description="Low complexity" evidence="1">
    <location>
        <begin position="180"/>
        <end position="201"/>
    </location>
</feature>
<keyword evidence="3" id="KW-1185">Reference proteome</keyword>
<feature type="region of interest" description="Disordered" evidence="1">
    <location>
        <begin position="1"/>
        <end position="53"/>
    </location>
</feature>
<dbReference type="AlphaFoldDB" id="A0A5C5G3E2"/>
<feature type="compositionally biased region" description="Acidic residues" evidence="1">
    <location>
        <begin position="130"/>
        <end position="140"/>
    </location>
</feature>
<gene>
    <name evidence="2" type="ORF">DMC30DRAFT_390686</name>
</gene>
<feature type="compositionally biased region" description="Low complexity" evidence="1">
    <location>
        <begin position="267"/>
        <end position="276"/>
    </location>
</feature>
<reference evidence="2 3" key="1">
    <citation type="submission" date="2019-03" db="EMBL/GenBank/DDBJ databases">
        <title>Rhodosporidium diobovatum UCD-FST 08-225 genome sequencing, assembly, and annotation.</title>
        <authorList>
            <person name="Fakankun I.U."/>
            <person name="Fristensky B."/>
            <person name="Levin D.B."/>
        </authorList>
    </citation>
    <scope>NUCLEOTIDE SEQUENCE [LARGE SCALE GENOMIC DNA]</scope>
    <source>
        <strain evidence="2 3">UCD-FST 08-225</strain>
    </source>
</reference>
<proteinExistence type="predicted"/>
<feature type="compositionally biased region" description="Basic residues" evidence="1">
    <location>
        <begin position="230"/>
        <end position="243"/>
    </location>
</feature>
<organism evidence="2 3">
    <name type="scientific">Rhodotorula diobovata</name>
    <dbReference type="NCBI Taxonomy" id="5288"/>
    <lineage>
        <taxon>Eukaryota</taxon>
        <taxon>Fungi</taxon>
        <taxon>Dikarya</taxon>
        <taxon>Basidiomycota</taxon>
        <taxon>Pucciniomycotina</taxon>
        <taxon>Microbotryomycetes</taxon>
        <taxon>Sporidiobolales</taxon>
        <taxon>Sporidiobolaceae</taxon>
        <taxon>Rhodotorula</taxon>
    </lineage>
</organism>
<feature type="compositionally biased region" description="Low complexity" evidence="1">
    <location>
        <begin position="155"/>
        <end position="164"/>
    </location>
</feature>